<dbReference type="InterPro" id="IPR036864">
    <property type="entry name" value="Zn2-C6_fun-type_DNA-bd_sf"/>
</dbReference>
<name>A0A5C3N9E7_9AGAM</name>
<dbReference type="Pfam" id="PF00172">
    <property type="entry name" value="Zn_clus"/>
    <property type="match status" value="1"/>
</dbReference>
<dbReference type="Proteomes" id="UP000305948">
    <property type="component" value="Unassembled WGS sequence"/>
</dbReference>
<evidence type="ECO:0000256" key="3">
    <source>
        <dbReference type="ARBA" id="ARBA00023015"/>
    </source>
</evidence>
<feature type="region of interest" description="Disordered" evidence="6">
    <location>
        <begin position="328"/>
        <end position="348"/>
    </location>
</feature>
<dbReference type="PANTHER" id="PTHR47338:SF5">
    <property type="entry name" value="ZN(II)2CYS6 TRANSCRIPTION FACTOR (EUROFUNG)"/>
    <property type="match status" value="1"/>
</dbReference>
<organism evidence="8 9">
    <name type="scientific">Heliocybe sulcata</name>
    <dbReference type="NCBI Taxonomy" id="5364"/>
    <lineage>
        <taxon>Eukaryota</taxon>
        <taxon>Fungi</taxon>
        <taxon>Dikarya</taxon>
        <taxon>Basidiomycota</taxon>
        <taxon>Agaricomycotina</taxon>
        <taxon>Agaricomycetes</taxon>
        <taxon>Gloeophyllales</taxon>
        <taxon>Gloeophyllaceae</taxon>
        <taxon>Heliocybe</taxon>
    </lineage>
</organism>
<feature type="region of interest" description="Disordered" evidence="6">
    <location>
        <begin position="77"/>
        <end position="124"/>
    </location>
</feature>
<evidence type="ECO:0000313" key="8">
    <source>
        <dbReference type="EMBL" id="TFK53862.1"/>
    </source>
</evidence>
<dbReference type="InterPro" id="IPR050815">
    <property type="entry name" value="TF_fung"/>
</dbReference>
<evidence type="ECO:0000256" key="5">
    <source>
        <dbReference type="ARBA" id="ARBA00023242"/>
    </source>
</evidence>
<dbReference type="GO" id="GO:0000981">
    <property type="term" value="F:DNA-binding transcription factor activity, RNA polymerase II-specific"/>
    <property type="evidence" value="ECO:0007669"/>
    <property type="project" value="InterPro"/>
</dbReference>
<protein>
    <recommendedName>
        <fullName evidence="7">Zn(2)-C6 fungal-type domain-containing protein</fullName>
    </recommendedName>
</protein>
<dbReference type="CDD" id="cd00067">
    <property type="entry name" value="GAL4"/>
    <property type="match status" value="1"/>
</dbReference>
<evidence type="ECO:0000313" key="9">
    <source>
        <dbReference type="Proteomes" id="UP000305948"/>
    </source>
</evidence>
<dbReference type="STRING" id="5364.A0A5C3N9E7"/>
<keyword evidence="2" id="KW-0479">Metal-binding</keyword>
<comment type="subcellular location">
    <subcellularLocation>
        <location evidence="1">Nucleus</location>
    </subcellularLocation>
</comment>
<feature type="domain" description="Zn(2)-C6 fungal-type" evidence="7">
    <location>
        <begin position="26"/>
        <end position="58"/>
    </location>
</feature>
<accession>A0A5C3N9E7</accession>
<keyword evidence="9" id="KW-1185">Reference proteome</keyword>
<dbReference type="GO" id="GO:0005634">
    <property type="term" value="C:nucleus"/>
    <property type="evidence" value="ECO:0007669"/>
    <property type="project" value="UniProtKB-SubCell"/>
</dbReference>
<dbReference type="SMART" id="SM00066">
    <property type="entry name" value="GAL4"/>
    <property type="match status" value="1"/>
</dbReference>
<proteinExistence type="predicted"/>
<evidence type="ECO:0000256" key="1">
    <source>
        <dbReference type="ARBA" id="ARBA00004123"/>
    </source>
</evidence>
<keyword evidence="3" id="KW-0805">Transcription regulation</keyword>
<keyword evidence="5" id="KW-0539">Nucleus</keyword>
<sequence length="348" mass="39206">MEDFRFVHESPQSQQVHRKRPRLVTACDNCRVKKIRCVKPASNEKCEACAAGNAVCEFRDRERYFQERSRLIAGSTAGVAAMGSRRRTPPYARHSRVDDSPYSRYSDPNPRTPGTPSSTPPTEYLSLKHDRHLSEPTDYYSEEQYLPRTVSLSYPSPSSNSLWTYPSSSSSASPSYSPILPIHPSPHIASVDPVQLFDASNPAYPSFTLMPHFLSLFFDNFGAQCPYLDQDDLLGRFYDQTLPATIANSIASLAVRYTDVQQLQSMGLRSIADQYSVNAKVRPLLYRRLGTGSERATEQPRVDSAHRVPGYPARSHAPLLIRVPPKSNSRIRALRRRKHLTPPTHTLD</sequence>
<dbReference type="OrthoDB" id="2428527at2759"/>
<dbReference type="PROSITE" id="PS50048">
    <property type="entry name" value="ZN2_CY6_FUNGAL_2"/>
    <property type="match status" value="1"/>
</dbReference>
<dbReference type="PANTHER" id="PTHR47338">
    <property type="entry name" value="ZN(II)2CYS6 TRANSCRIPTION FACTOR (EUROFUNG)-RELATED"/>
    <property type="match status" value="1"/>
</dbReference>
<dbReference type="InterPro" id="IPR001138">
    <property type="entry name" value="Zn2Cys6_DnaBD"/>
</dbReference>
<keyword evidence="4" id="KW-0804">Transcription</keyword>
<gene>
    <name evidence="8" type="ORF">OE88DRAFT_1654206</name>
</gene>
<evidence type="ECO:0000256" key="6">
    <source>
        <dbReference type="SAM" id="MobiDB-lite"/>
    </source>
</evidence>
<dbReference type="PROSITE" id="PS00463">
    <property type="entry name" value="ZN2_CY6_FUNGAL_1"/>
    <property type="match status" value="1"/>
</dbReference>
<dbReference type="Gene3D" id="4.10.240.10">
    <property type="entry name" value="Zn(2)-C6 fungal-type DNA-binding domain"/>
    <property type="match status" value="1"/>
</dbReference>
<evidence type="ECO:0000259" key="7">
    <source>
        <dbReference type="PROSITE" id="PS50048"/>
    </source>
</evidence>
<dbReference type="EMBL" id="ML213506">
    <property type="protein sequence ID" value="TFK53862.1"/>
    <property type="molecule type" value="Genomic_DNA"/>
</dbReference>
<dbReference type="GO" id="GO:0008270">
    <property type="term" value="F:zinc ion binding"/>
    <property type="evidence" value="ECO:0007669"/>
    <property type="project" value="InterPro"/>
</dbReference>
<dbReference type="AlphaFoldDB" id="A0A5C3N9E7"/>
<reference evidence="8 9" key="1">
    <citation type="journal article" date="2019" name="Nat. Ecol. Evol.">
        <title>Megaphylogeny resolves global patterns of mushroom evolution.</title>
        <authorList>
            <person name="Varga T."/>
            <person name="Krizsan K."/>
            <person name="Foldi C."/>
            <person name="Dima B."/>
            <person name="Sanchez-Garcia M."/>
            <person name="Sanchez-Ramirez S."/>
            <person name="Szollosi G.J."/>
            <person name="Szarkandi J.G."/>
            <person name="Papp V."/>
            <person name="Albert L."/>
            <person name="Andreopoulos W."/>
            <person name="Angelini C."/>
            <person name="Antonin V."/>
            <person name="Barry K.W."/>
            <person name="Bougher N.L."/>
            <person name="Buchanan P."/>
            <person name="Buyck B."/>
            <person name="Bense V."/>
            <person name="Catcheside P."/>
            <person name="Chovatia M."/>
            <person name="Cooper J."/>
            <person name="Damon W."/>
            <person name="Desjardin D."/>
            <person name="Finy P."/>
            <person name="Geml J."/>
            <person name="Haridas S."/>
            <person name="Hughes K."/>
            <person name="Justo A."/>
            <person name="Karasinski D."/>
            <person name="Kautmanova I."/>
            <person name="Kiss B."/>
            <person name="Kocsube S."/>
            <person name="Kotiranta H."/>
            <person name="LaButti K.M."/>
            <person name="Lechner B.E."/>
            <person name="Liimatainen K."/>
            <person name="Lipzen A."/>
            <person name="Lukacs Z."/>
            <person name="Mihaltcheva S."/>
            <person name="Morgado L.N."/>
            <person name="Niskanen T."/>
            <person name="Noordeloos M.E."/>
            <person name="Ohm R.A."/>
            <person name="Ortiz-Santana B."/>
            <person name="Ovrebo C."/>
            <person name="Racz N."/>
            <person name="Riley R."/>
            <person name="Savchenko A."/>
            <person name="Shiryaev A."/>
            <person name="Soop K."/>
            <person name="Spirin V."/>
            <person name="Szebenyi C."/>
            <person name="Tomsovsky M."/>
            <person name="Tulloss R.E."/>
            <person name="Uehling J."/>
            <person name="Grigoriev I.V."/>
            <person name="Vagvolgyi C."/>
            <person name="Papp T."/>
            <person name="Martin F.M."/>
            <person name="Miettinen O."/>
            <person name="Hibbett D.S."/>
            <person name="Nagy L.G."/>
        </authorList>
    </citation>
    <scope>NUCLEOTIDE SEQUENCE [LARGE SCALE GENOMIC DNA]</scope>
    <source>
        <strain evidence="8 9">OMC1185</strain>
    </source>
</reference>
<feature type="compositionally biased region" description="Low complexity" evidence="6">
    <location>
        <begin position="108"/>
        <end position="122"/>
    </location>
</feature>
<evidence type="ECO:0000256" key="4">
    <source>
        <dbReference type="ARBA" id="ARBA00023163"/>
    </source>
</evidence>
<dbReference type="SUPFAM" id="SSF57701">
    <property type="entry name" value="Zn2/Cys6 DNA-binding domain"/>
    <property type="match status" value="1"/>
</dbReference>
<evidence type="ECO:0000256" key="2">
    <source>
        <dbReference type="ARBA" id="ARBA00022723"/>
    </source>
</evidence>